<dbReference type="RefSeq" id="WP_330485346.1">
    <property type="nucleotide sequence ID" value="NZ_JAZBJZ010000100.1"/>
</dbReference>
<protein>
    <submittedName>
        <fullName evidence="3">SagB/ThcOx family dehydrogenase</fullName>
    </submittedName>
</protein>
<proteinExistence type="predicted"/>
<gene>
    <name evidence="3" type="ORF">V2H45_19380</name>
</gene>
<keyword evidence="4" id="KW-1185">Reference proteome</keyword>
<feature type="domain" description="Nitroreductase" evidence="2">
    <location>
        <begin position="98"/>
        <end position="235"/>
    </location>
</feature>
<feature type="compositionally biased region" description="Basic and acidic residues" evidence="1">
    <location>
        <begin position="264"/>
        <end position="282"/>
    </location>
</feature>
<dbReference type="PANTHER" id="PTHR42741:SF3">
    <property type="entry name" value="NITROREDUCTASE FAMILY PROTEIN"/>
    <property type="match status" value="1"/>
</dbReference>
<dbReference type="EMBL" id="JAZBJZ010000100">
    <property type="protein sequence ID" value="MEE3718910.1"/>
    <property type="molecule type" value="Genomic_DNA"/>
</dbReference>
<organism evidence="3 4">
    <name type="scientific">Tumidithrix elongata BACA0141</name>
    <dbReference type="NCBI Taxonomy" id="2716417"/>
    <lineage>
        <taxon>Bacteria</taxon>
        <taxon>Bacillati</taxon>
        <taxon>Cyanobacteriota</taxon>
        <taxon>Cyanophyceae</taxon>
        <taxon>Pseudanabaenales</taxon>
        <taxon>Pseudanabaenaceae</taxon>
        <taxon>Tumidithrix</taxon>
        <taxon>Tumidithrix elongata</taxon>
    </lineage>
</organism>
<evidence type="ECO:0000313" key="4">
    <source>
        <dbReference type="Proteomes" id="UP001333818"/>
    </source>
</evidence>
<dbReference type="NCBIfam" id="TIGR03605">
    <property type="entry name" value="antibiot_sagB"/>
    <property type="match status" value="2"/>
</dbReference>
<dbReference type="InterPro" id="IPR000415">
    <property type="entry name" value="Nitroreductase-like"/>
</dbReference>
<dbReference type="Pfam" id="PF00881">
    <property type="entry name" value="Nitroreductase"/>
    <property type="match status" value="2"/>
</dbReference>
<feature type="region of interest" description="Disordered" evidence="1">
    <location>
        <begin position="320"/>
        <end position="358"/>
    </location>
</feature>
<dbReference type="InterPro" id="IPR020051">
    <property type="entry name" value="SagB-type_dehydrogenase"/>
</dbReference>
<dbReference type="PANTHER" id="PTHR42741">
    <property type="entry name" value="NITROREDUCTASE FAMILY PROTEIN"/>
    <property type="match status" value="1"/>
</dbReference>
<dbReference type="SUPFAM" id="SSF55469">
    <property type="entry name" value="FMN-dependent nitroreductase-like"/>
    <property type="match status" value="2"/>
</dbReference>
<reference evidence="3" key="1">
    <citation type="submission" date="2024-01" db="EMBL/GenBank/DDBJ databases">
        <title>Bank of Algae and Cyanobacteria of the Azores (BACA) strain genomes.</title>
        <authorList>
            <person name="Luz R."/>
            <person name="Cordeiro R."/>
            <person name="Fonseca A."/>
            <person name="Goncalves V."/>
        </authorList>
    </citation>
    <scope>NUCLEOTIDE SEQUENCE</scope>
    <source>
        <strain evidence="3">BACA0141</strain>
    </source>
</reference>
<dbReference type="CDD" id="cd02142">
    <property type="entry name" value="McbC_SagB-like_oxidoreductase"/>
    <property type="match status" value="2"/>
</dbReference>
<evidence type="ECO:0000313" key="3">
    <source>
        <dbReference type="EMBL" id="MEE3718910.1"/>
    </source>
</evidence>
<evidence type="ECO:0000256" key="1">
    <source>
        <dbReference type="SAM" id="MobiDB-lite"/>
    </source>
</evidence>
<name>A0AAW9PVB6_9CYAN</name>
<feature type="region of interest" description="Disordered" evidence="1">
    <location>
        <begin position="250"/>
        <end position="293"/>
    </location>
</feature>
<feature type="domain" description="Nitroreductase" evidence="2">
    <location>
        <begin position="389"/>
        <end position="571"/>
    </location>
</feature>
<accession>A0AAW9PVB6</accession>
<evidence type="ECO:0000259" key="2">
    <source>
        <dbReference type="Pfam" id="PF00881"/>
    </source>
</evidence>
<dbReference type="InterPro" id="IPR029479">
    <property type="entry name" value="Nitroreductase"/>
</dbReference>
<dbReference type="Proteomes" id="UP001333818">
    <property type="component" value="Unassembled WGS sequence"/>
</dbReference>
<sequence length="573" mass="64642">MSEQPMSIAEHYHERTKYDPETISAKNQGLDWSTQPSPYKEYKFGTVYDLKVFLTEPIQSDMDGLLVSRWQRLSRLLLCSYGLTARVPTMTGEPLYLRSAPSAGGLYPAEIYIISGGTALLPAGLYNYQPRNHILIQFWSDRHVWQTLQEACFSHPALSQTRIAIATTAVFFRSAWRYQDRAYRRIFLDTGHLLGNIKLAAALNDFRAHFIGGFKDEVLNQLLYLDNAQEGAIAVIPIVDLQDEELIARGQEARGTKPTQAISNRRDAKNASHNDKDRHEDNPPFAGFSLTALPSNTQRDFPYVPDGELLGYFHQATQISSDRGLSDREPNGKSQGASFQERDTKTASTDGDEVSPRTDKYNFPFCTKVGMETEPIHWGDELEDLESTILRRRSTREYSGTALELAELKAVLDFTYQPQHYADQGLYDPVENNSTYFDLSLIETFIAVSSVTGLEEGCYYYAPHSQELRQIRFKNFRRELHYLCLGQDLGRTAGAVLFHTADLKQAVKKYGDRAYRYLHMDAGHLGQRLNLAAIQLGLGVSGIGGFFDNQVNEVLGIPSDEAVLYITTLGRPR</sequence>
<dbReference type="AlphaFoldDB" id="A0AAW9PVB6"/>
<dbReference type="Gene3D" id="3.40.109.10">
    <property type="entry name" value="NADH Oxidase"/>
    <property type="match status" value="2"/>
</dbReference>
<comment type="caution">
    <text evidence="3">The sequence shown here is derived from an EMBL/GenBank/DDBJ whole genome shotgun (WGS) entry which is preliminary data.</text>
</comment>
<dbReference type="GO" id="GO:0016491">
    <property type="term" value="F:oxidoreductase activity"/>
    <property type="evidence" value="ECO:0007669"/>
    <property type="project" value="InterPro"/>
</dbReference>